<evidence type="ECO:0000256" key="1">
    <source>
        <dbReference type="SAM" id="MobiDB-lite"/>
    </source>
</evidence>
<dbReference type="AlphaFoldDB" id="A0A284RQP8"/>
<keyword evidence="2" id="KW-0812">Transmembrane</keyword>
<keyword evidence="2" id="KW-1133">Transmembrane helix</keyword>
<name>A0A284RQP8_ARMOS</name>
<keyword evidence="4" id="KW-1185">Reference proteome</keyword>
<dbReference type="EMBL" id="FUEG01000013">
    <property type="protein sequence ID" value="SJL11015.1"/>
    <property type="molecule type" value="Genomic_DNA"/>
</dbReference>
<gene>
    <name evidence="3" type="ORF">ARMOST_14415</name>
</gene>
<organism evidence="3 4">
    <name type="scientific">Armillaria ostoyae</name>
    <name type="common">Armillaria root rot fungus</name>
    <dbReference type="NCBI Taxonomy" id="47428"/>
    <lineage>
        <taxon>Eukaryota</taxon>
        <taxon>Fungi</taxon>
        <taxon>Dikarya</taxon>
        <taxon>Basidiomycota</taxon>
        <taxon>Agaricomycotina</taxon>
        <taxon>Agaricomycetes</taxon>
        <taxon>Agaricomycetidae</taxon>
        <taxon>Agaricales</taxon>
        <taxon>Marasmiineae</taxon>
        <taxon>Physalacriaceae</taxon>
        <taxon>Armillaria</taxon>
    </lineage>
</organism>
<dbReference type="OrthoDB" id="2942917at2759"/>
<reference evidence="4" key="1">
    <citation type="journal article" date="2017" name="Nat. Ecol. Evol.">
        <title>Genome expansion and lineage-specific genetic innovations in the forest pathogenic fungi Armillaria.</title>
        <authorList>
            <person name="Sipos G."/>
            <person name="Prasanna A.N."/>
            <person name="Walter M.C."/>
            <person name="O'Connor E."/>
            <person name="Balint B."/>
            <person name="Krizsan K."/>
            <person name="Kiss B."/>
            <person name="Hess J."/>
            <person name="Varga T."/>
            <person name="Slot J."/>
            <person name="Riley R."/>
            <person name="Boka B."/>
            <person name="Rigling D."/>
            <person name="Barry K."/>
            <person name="Lee J."/>
            <person name="Mihaltcheva S."/>
            <person name="LaButti K."/>
            <person name="Lipzen A."/>
            <person name="Waldron R."/>
            <person name="Moloney N.M."/>
            <person name="Sperisen C."/>
            <person name="Kredics L."/>
            <person name="Vagvoelgyi C."/>
            <person name="Patrignani A."/>
            <person name="Fitzpatrick D."/>
            <person name="Nagy I."/>
            <person name="Doyle S."/>
            <person name="Anderson J.B."/>
            <person name="Grigoriev I.V."/>
            <person name="Gueldener U."/>
            <person name="Muensterkoetter M."/>
            <person name="Nagy L.G."/>
        </authorList>
    </citation>
    <scope>NUCLEOTIDE SEQUENCE [LARGE SCALE GENOMIC DNA]</scope>
    <source>
        <strain evidence="4">C18/9</strain>
    </source>
</reference>
<protein>
    <submittedName>
        <fullName evidence="3">Uncharacterized protein</fullName>
    </submittedName>
</protein>
<feature type="region of interest" description="Disordered" evidence="1">
    <location>
        <begin position="1"/>
        <end position="22"/>
    </location>
</feature>
<accession>A0A284RQP8</accession>
<evidence type="ECO:0000313" key="4">
    <source>
        <dbReference type="Proteomes" id="UP000219338"/>
    </source>
</evidence>
<dbReference type="Proteomes" id="UP000219338">
    <property type="component" value="Unassembled WGS sequence"/>
</dbReference>
<proteinExistence type="predicted"/>
<keyword evidence="2" id="KW-0472">Membrane</keyword>
<evidence type="ECO:0000256" key="2">
    <source>
        <dbReference type="SAM" id="Phobius"/>
    </source>
</evidence>
<feature type="transmembrane region" description="Helical" evidence="2">
    <location>
        <begin position="40"/>
        <end position="61"/>
    </location>
</feature>
<evidence type="ECO:0000313" key="3">
    <source>
        <dbReference type="EMBL" id="SJL11015.1"/>
    </source>
</evidence>
<sequence length="736" mass="83284">MTRPSSKPANDHQNSHSNHHHATSILRQPIVSITGNTRDWVYLVLIVSATILLCYVANLIFQLLKPISDLISGTGTGIGIVCSRIGSGIEAGVGSVAAGFTGLVSTIIPPMVSFKCFLVNCDLVMPYLPDEESEELFFRTANLTARLKHEAKEILNLNGHIQSLSEGAVLDGINENSLIFRDLCLKTIFDTSLPLSLRLPISDRFASLANLSRMLERAFFALRRAGYNTKTTFLIEMGRLEDVLDPIWIFPTLSRDICLRQQLEKSQGSVDSTLDRLENAVDEAVNIAILLDRKLEEFDRFLRDQSNLLEANQTHVQWFLTVMGFSRLLRENREQMMFLTFNVLEARDHFMDVGTSCANIRKASEILKEQLSDISPSNVPTGHEDNSPVAVRKAVRMYVQKLGEAPVDLVEGTGLPPGRYFDFGASLYIGTGKYSIYPNIELDEDRKIFVDNLYTLCKFRYQIKHHYRLYLLDNFFESFSPWGMSPLLSPFEAAVKSLKRAAEQEALMETASLRLREKYAIKVDEILRPSLDRFFADIRVVFTELAAGVPPIMEFFANCSSYGHLVSEGLDAEIPHVAGVYRNLPWWDSVPILDFITESILGIRSRRWAISSYKEFLSRDEASIRTLVEHASIFHDHFAALARYFVWYANHPVMVRVSIAFWFHIQLIISKYHYNSTEKPLTADELAQSVLDVKARLDHDYYGADLPPRRVMGSHLSLPFNEASFVDESVVDSDGL</sequence>